<name>A0A1G2IQA7_9BACT</name>
<dbReference type="Proteomes" id="UP000178632">
    <property type="component" value="Unassembled WGS sequence"/>
</dbReference>
<gene>
    <name evidence="1" type="ORF">A3G45_02575</name>
</gene>
<comment type="caution">
    <text evidence="1">The sequence shown here is derived from an EMBL/GenBank/DDBJ whole genome shotgun (WGS) entry which is preliminary data.</text>
</comment>
<dbReference type="AlphaFoldDB" id="A0A1G2IQA7"/>
<evidence type="ECO:0000313" key="2">
    <source>
        <dbReference type="Proteomes" id="UP000178632"/>
    </source>
</evidence>
<organism evidence="1 2">
    <name type="scientific">Candidatus Staskawiczbacteria bacterium RIFCSPLOWO2_12_FULL_37_15</name>
    <dbReference type="NCBI Taxonomy" id="1802218"/>
    <lineage>
        <taxon>Bacteria</taxon>
        <taxon>Candidatus Staskawicziibacteriota</taxon>
    </lineage>
</organism>
<proteinExistence type="predicted"/>
<sequence>MDELLNGIRYNFIISSEPINKKQAVFDIESIHKETKRKSFVTNVNALLSLFNVDGEDPRFWENEWILKNKEIKKLIFTAKKYLSDKNFLFYLEDYLDLDRKESEWGGYE</sequence>
<dbReference type="EMBL" id="MHPE01000017">
    <property type="protein sequence ID" value="OGZ77079.1"/>
    <property type="molecule type" value="Genomic_DNA"/>
</dbReference>
<reference evidence="1 2" key="1">
    <citation type="journal article" date="2016" name="Nat. Commun.">
        <title>Thousands of microbial genomes shed light on interconnected biogeochemical processes in an aquifer system.</title>
        <authorList>
            <person name="Anantharaman K."/>
            <person name="Brown C.T."/>
            <person name="Hug L.A."/>
            <person name="Sharon I."/>
            <person name="Castelle C.J."/>
            <person name="Probst A.J."/>
            <person name="Thomas B.C."/>
            <person name="Singh A."/>
            <person name="Wilkins M.J."/>
            <person name="Karaoz U."/>
            <person name="Brodie E.L."/>
            <person name="Williams K.H."/>
            <person name="Hubbard S.S."/>
            <person name="Banfield J.F."/>
        </authorList>
    </citation>
    <scope>NUCLEOTIDE SEQUENCE [LARGE SCALE GENOMIC DNA]</scope>
</reference>
<accession>A0A1G2IQA7</accession>
<protein>
    <submittedName>
        <fullName evidence="1">Uncharacterized protein</fullName>
    </submittedName>
</protein>
<evidence type="ECO:0000313" key="1">
    <source>
        <dbReference type="EMBL" id="OGZ77079.1"/>
    </source>
</evidence>